<reference evidence="9" key="1">
    <citation type="submission" date="2021-02" db="EMBL/GenBank/DDBJ databases">
        <title>Genome sequence Cadophora malorum strain M34.</title>
        <authorList>
            <person name="Stefanovic E."/>
            <person name="Vu D."/>
            <person name="Scully C."/>
            <person name="Dijksterhuis J."/>
            <person name="Roader J."/>
            <person name="Houbraken J."/>
        </authorList>
    </citation>
    <scope>NUCLEOTIDE SEQUENCE</scope>
    <source>
        <strain evidence="9">M34</strain>
    </source>
</reference>
<evidence type="ECO:0000256" key="7">
    <source>
        <dbReference type="RuleBase" id="RU000461"/>
    </source>
</evidence>
<dbReference type="Proteomes" id="UP000664132">
    <property type="component" value="Unassembled WGS sequence"/>
</dbReference>
<dbReference type="PRINTS" id="PR00463">
    <property type="entry name" value="EP450I"/>
</dbReference>
<dbReference type="Gene3D" id="1.10.630.10">
    <property type="entry name" value="Cytochrome P450"/>
    <property type="match status" value="2"/>
</dbReference>
<dbReference type="Pfam" id="PF00067">
    <property type="entry name" value="p450"/>
    <property type="match status" value="1"/>
</dbReference>
<keyword evidence="8" id="KW-1133">Transmembrane helix</keyword>
<dbReference type="PROSITE" id="PS00086">
    <property type="entry name" value="CYTOCHROME_P450"/>
    <property type="match status" value="1"/>
</dbReference>
<dbReference type="GO" id="GO:0005506">
    <property type="term" value="F:iron ion binding"/>
    <property type="evidence" value="ECO:0007669"/>
    <property type="project" value="InterPro"/>
</dbReference>
<keyword evidence="3 6" id="KW-0349">Heme</keyword>
<comment type="similarity">
    <text evidence="2 7">Belongs to the cytochrome P450 family.</text>
</comment>
<dbReference type="AlphaFoldDB" id="A0A8H7TIS5"/>
<keyword evidence="8" id="KW-0812">Transmembrane</keyword>
<keyword evidence="4 6" id="KW-0479">Metal-binding</keyword>
<evidence type="ECO:0000256" key="4">
    <source>
        <dbReference type="ARBA" id="ARBA00022723"/>
    </source>
</evidence>
<dbReference type="SUPFAM" id="SSF48264">
    <property type="entry name" value="Cytochrome P450"/>
    <property type="match status" value="1"/>
</dbReference>
<comment type="caution">
    <text evidence="9">The sequence shown here is derived from an EMBL/GenBank/DDBJ whole genome shotgun (WGS) entry which is preliminary data.</text>
</comment>
<accession>A0A8H7TIS5</accession>
<dbReference type="InterPro" id="IPR017972">
    <property type="entry name" value="Cyt_P450_CS"/>
</dbReference>
<dbReference type="InterPro" id="IPR036396">
    <property type="entry name" value="Cyt_P450_sf"/>
</dbReference>
<comment type="cofactor">
    <cofactor evidence="1 6">
        <name>heme</name>
        <dbReference type="ChEBI" id="CHEBI:30413"/>
    </cofactor>
</comment>
<keyword evidence="7" id="KW-0503">Monooxygenase</keyword>
<evidence type="ECO:0000313" key="10">
    <source>
        <dbReference type="Proteomes" id="UP000664132"/>
    </source>
</evidence>
<organism evidence="9 10">
    <name type="scientific">Cadophora malorum</name>
    <dbReference type="NCBI Taxonomy" id="108018"/>
    <lineage>
        <taxon>Eukaryota</taxon>
        <taxon>Fungi</taxon>
        <taxon>Dikarya</taxon>
        <taxon>Ascomycota</taxon>
        <taxon>Pezizomycotina</taxon>
        <taxon>Leotiomycetes</taxon>
        <taxon>Helotiales</taxon>
        <taxon>Ploettnerulaceae</taxon>
        <taxon>Cadophora</taxon>
    </lineage>
</organism>
<dbReference type="GO" id="GO:0016705">
    <property type="term" value="F:oxidoreductase activity, acting on paired donors, with incorporation or reduction of molecular oxygen"/>
    <property type="evidence" value="ECO:0007669"/>
    <property type="project" value="InterPro"/>
</dbReference>
<feature type="binding site" description="axial binding residue" evidence="6">
    <location>
        <position position="370"/>
    </location>
    <ligand>
        <name>heme</name>
        <dbReference type="ChEBI" id="CHEBI:30413"/>
    </ligand>
    <ligandPart>
        <name>Fe</name>
        <dbReference type="ChEBI" id="CHEBI:18248"/>
    </ligandPart>
</feature>
<dbReference type="PANTHER" id="PTHR24305:SF210">
    <property type="entry name" value="CYTOCHROME P450 MONOOXYGENASE ASQL-RELATED"/>
    <property type="match status" value="1"/>
</dbReference>
<sequence>MHELIVNIFRAFTAAIILGLLCIFSKVIYNIYFHPLSRFPGPKWAVASNLFYVFGWTGGRWAFIVEDLHEKYGPVVRFAPNDLDFSTADSYQDIYGIATKGRKQLLKGEWYNQGPGGTRSLVMSNERDPAKHREARKLLAPAFSSNALRAQTVFVLKYVDMWTEQIKKHGNTDEGINIEERSKDLVEKRLRSGSERADFFSHIIKNKELDLSLAYLTGQANMLVIAGSETVATALAGTTYYLIHTPRALDRLTQEVRSYFASSKDINGGSTQSLSYLNAVISEGLRIFPPVPAGLPRVSSGDTISGYAVPAGTSVSTSFWATTRSSSYFASPRLFYPERWLDHDHPYWEDRFADDVKDASRPFSIGPRACIGLGLAELEMRIILARLAWEFDMEGIHGTMELDWEEKVTMRMLWEKPALWIRFREVAR</sequence>
<evidence type="ECO:0000256" key="1">
    <source>
        <dbReference type="ARBA" id="ARBA00001971"/>
    </source>
</evidence>
<keyword evidence="7" id="KW-0560">Oxidoreductase</keyword>
<keyword evidence="8" id="KW-0472">Membrane</keyword>
<dbReference type="PRINTS" id="PR00385">
    <property type="entry name" value="P450"/>
</dbReference>
<evidence type="ECO:0000256" key="6">
    <source>
        <dbReference type="PIRSR" id="PIRSR602401-1"/>
    </source>
</evidence>
<dbReference type="InterPro" id="IPR001128">
    <property type="entry name" value="Cyt_P450"/>
</dbReference>
<evidence type="ECO:0000256" key="2">
    <source>
        <dbReference type="ARBA" id="ARBA00010617"/>
    </source>
</evidence>
<dbReference type="CDD" id="cd11058">
    <property type="entry name" value="CYP60B-like"/>
    <property type="match status" value="1"/>
</dbReference>
<proteinExistence type="inferred from homology"/>
<keyword evidence="10" id="KW-1185">Reference proteome</keyword>
<keyword evidence="5 6" id="KW-0408">Iron</keyword>
<dbReference type="InterPro" id="IPR050121">
    <property type="entry name" value="Cytochrome_P450_monoxygenase"/>
</dbReference>
<evidence type="ECO:0008006" key="11">
    <source>
        <dbReference type="Google" id="ProtNLM"/>
    </source>
</evidence>
<protein>
    <recommendedName>
        <fullName evidence="11">Cytochrome P450</fullName>
    </recommendedName>
</protein>
<gene>
    <name evidence="9" type="ORF">IFR04_007337</name>
</gene>
<dbReference type="GO" id="GO:0004497">
    <property type="term" value="F:monooxygenase activity"/>
    <property type="evidence" value="ECO:0007669"/>
    <property type="project" value="UniProtKB-KW"/>
</dbReference>
<feature type="transmembrane region" description="Helical" evidence="8">
    <location>
        <begin position="12"/>
        <end position="32"/>
    </location>
</feature>
<evidence type="ECO:0000256" key="5">
    <source>
        <dbReference type="ARBA" id="ARBA00023004"/>
    </source>
</evidence>
<dbReference type="GO" id="GO:0020037">
    <property type="term" value="F:heme binding"/>
    <property type="evidence" value="ECO:0007669"/>
    <property type="project" value="InterPro"/>
</dbReference>
<evidence type="ECO:0000256" key="8">
    <source>
        <dbReference type="SAM" id="Phobius"/>
    </source>
</evidence>
<evidence type="ECO:0000256" key="3">
    <source>
        <dbReference type="ARBA" id="ARBA00022617"/>
    </source>
</evidence>
<dbReference type="InterPro" id="IPR002401">
    <property type="entry name" value="Cyt_P450_E_grp-I"/>
</dbReference>
<name>A0A8H7TIS5_9HELO</name>
<evidence type="ECO:0000313" key="9">
    <source>
        <dbReference type="EMBL" id="KAG4419543.1"/>
    </source>
</evidence>
<dbReference type="EMBL" id="JAFJYH010000103">
    <property type="protein sequence ID" value="KAG4419543.1"/>
    <property type="molecule type" value="Genomic_DNA"/>
</dbReference>
<dbReference type="OrthoDB" id="1470350at2759"/>
<dbReference type="PANTHER" id="PTHR24305">
    <property type="entry name" value="CYTOCHROME P450"/>
    <property type="match status" value="1"/>
</dbReference>